<reference evidence="4" key="1">
    <citation type="submission" date="2014-07" db="EMBL/GenBank/DDBJ databases">
        <title>Genome sequencing of plant-pathogenic Streptomyces species.</title>
        <authorList>
            <person name="Harrison J."/>
            <person name="Sapp M."/>
            <person name="Thwaites R."/>
            <person name="Studholme D.J."/>
        </authorList>
    </citation>
    <scope>NUCLEOTIDE SEQUENCE [LARGE SCALE GENOMIC DNA]</scope>
    <source>
        <strain evidence="4">NCPPB 4445</strain>
    </source>
</reference>
<keyword evidence="1" id="KW-0677">Repeat</keyword>
<comment type="caution">
    <text evidence="3">The sequence shown here is derived from an EMBL/GenBank/DDBJ whole genome shotgun (WGS) entry which is preliminary data.</text>
</comment>
<dbReference type="InterPro" id="IPR001330">
    <property type="entry name" value="Prenyltrans"/>
</dbReference>
<dbReference type="PATRIC" id="fig|42234.21.peg.9013"/>
<protein>
    <recommendedName>
        <fullName evidence="2">Prenyltransferase alpha-alpha toroid domain-containing protein</fullName>
    </recommendedName>
</protein>
<dbReference type="GO" id="GO:0003824">
    <property type="term" value="F:catalytic activity"/>
    <property type="evidence" value="ECO:0007669"/>
    <property type="project" value="InterPro"/>
</dbReference>
<evidence type="ECO:0000313" key="4">
    <source>
        <dbReference type="Proteomes" id="UP000037151"/>
    </source>
</evidence>
<dbReference type="Gene3D" id="1.50.10.20">
    <property type="match status" value="1"/>
</dbReference>
<feature type="domain" description="Prenyltransferase alpha-alpha toroid" evidence="2">
    <location>
        <begin position="3"/>
        <end position="52"/>
    </location>
</feature>
<dbReference type="EMBL" id="JPPY01000258">
    <property type="protein sequence ID" value="KND23688.1"/>
    <property type="molecule type" value="Genomic_DNA"/>
</dbReference>
<gene>
    <name evidence="3" type="ORF">IQ63_43885</name>
</gene>
<dbReference type="Pfam" id="PF00432">
    <property type="entry name" value="Prenyltrans"/>
    <property type="match status" value="2"/>
</dbReference>
<organism evidence="3 4">
    <name type="scientific">Streptomyces acidiscabies</name>
    <dbReference type="NCBI Taxonomy" id="42234"/>
    <lineage>
        <taxon>Bacteria</taxon>
        <taxon>Bacillati</taxon>
        <taxon>Actinomycetota</taxon>
        <taxon>Actinomycetes</taxon>
        <taxon>Kitasatosporales</taxon>
        <taxon>Streptomycetaceae</taxon>
        <taxon>Streptomyces</taxon>
    </lineage>
</organism>
<evidence type="ECO:0000256" key="1">
    <source>
        <dbReference type="ARBA" id="ARBA00022737"/>
    </source>
</evidence>
<evidence type="ECO:0000313" key="3">
    <source>
        <dbReference type="EMBL" id="KND23688.1"/>
    </source>
</evidence>
<dbReference type="SUPFAM" id="SSF48239">
    <property type="entry name" value="Terpenoid cyclases/Protein prenyltransferases"/>
    <property type="match status" value="1"/>
</dbReference>
<dbReference type="Proteomes" id="UP000037151">
    <property type="component" value="Unassembled WGS sequence"/>
</dbReference>
<dbReference type="InterPro" id="IPR008930">
    <property type="entry name" value="Terpenoid_cyclase/PrenylTrfase"/>
</dbReference>
<sequence length="195" mass="20787">MGADGGFPTYVPGDPSEAGMTAGAVSALAWNGTGHGDLLDGAARWLLDAQHEDGTYERSWSLSEANTIWRATWALHSMPEATRTALKDRIAHADDASWRFLTRAQNEDGGWGYRPGDPASTCYSLLALSAMGRRADDDAVLHAGVAHLLSRQASDGTFTALPDQVAPRTLLFDAPVFTDIWVLLALTACSGDAAR</sequence>
<accession>A0A0L0JDL1</accession>
<name>A0A0L0JDL1_9ACTN</name>
<evidence type="ECO:0000259" key="2">
    <source>
        <dbReference type="Pfam" id="PF00432"/>
    </source>
</evidence>
<proteinExistence type="predicted"/>
<dbReference type="CDD" id="cd00688">
    <property type="entry name" value="ISOPREN_C2_like"/>
    <property type="match status" value="1"/>
</dbReference>
<dbReference type="AlphaFoldDB" id="A0A0L0JDL1"/>
<feature type="domain" description="Prenyltransferase alpha-alpha toroid" evidence="2">
    <location>
        <begin position="59"/>
        <end position="161"/>
    </location>
</feature>